<organism evidence="6 7">
    <name type="scientific">Serendipita vermifera MAFF 305830</name>
    <dbReference type="NCBI Taxonomy" id="933852"/>
    <lineage>
        <taxon>Eukaryota</taxon>
        <taxon>Fungi</taxon>
        <taxon>Dikarya</taxon>
        <taxon>Basidiomycota</taxon>
        <taxon>Agaricomycotina</taxon>
        <taxon>Agaricomycetes</taxon>
        <taxon>Sebacinales</taxon>
        <taxon>Serendipitaceae</taxon>
        <taxon>Serendipita</taxon>
    </lineage>
</organism>
<dbReference type="GO" id="GO:0030170">
    <property type="term" value="F:pyridoxal phosphate binding"/>
    <property type="evidence" value="ECO:0007669"/>
    <property type="project" value="InterPro"/>
</dbReference>
<dbReference type="PANTHER" id="PTHR13693:SF77">
    <property type="entry name" value="8-AMINO-7-OXONONANOATE SYNTHASE"/>
    <property type="match status" value="1"/>
</dbReference>
<evidence type="ECO:0000256" key="2">
    <source>
        <dbReference type="ARBA" id="ARBA00010008"/>
    </source>
</evidence>
<evidence type="ECO:0000256" key="3">
    <source>
        <dbReference type="ARBA" id="ARBA00022679"/>
    </source>
</evidence>
<evidence type="ECO:0000256" key="1">
    <source>
        <dbReference type="ARBA" id="ARBA00001933"/>
    </source>
</evidence>
<dbReference type="Proteomes" id="UP000054097">
    <property type="component" value="Unassembled WGS sequence"/>
</dbReference>
<dbReference type="InterPro" id="IPR004839">
    <property type="entry name" value="Aminotransferase_I/II_large"/>
</dbReference>
<dbReference type="InterPro" id="IPR015424">
    <property type="entry name" value="PyrdxlP-dep_Trfase"/>
</dbReference>
<gene>
    <name evidence="6" type="ORF">M408DRAFT_329927</name>
</gene>
<name>A0A0C2WMF3_SERVB</name>
<dbReference type="AlphaFoldDB" id="A0A0C2WMF3"/>
<evidence type="ECO:0000313" key="6">
    <source>
        <dbReference type="EMBL" id="KIM27458.1"/>
    </source>
</evidence>
<dbReference type="GO" id="GO:0016740">
    <property type="term" value="F:transferase activity"/>
    <property type="evidence" value="ECO:0007669"/>
    <property type="project" value="UniProtKB-KW"/>
</dbReference>
<dbReference type="Pfam" id="PF00155">
    <property type="entry name" value="Aminotran_1_2"/>
    <property type="match status" value="1"/>
</dbReference>
<dbReference type="OrthoDB" id="2382073at2759"/>
<keyword evidence="7" id="KW-1185">Reference proteome</keyword>
<dbReference type="EMBL" id="KN824298">
    <property type="protein sequence ID" value="KIM27458.1"/>
    <property type="molecule type" value="Genomic_DNA"/>
</dbReference>
<dbReference type="STRING" id="933852.A0A0C2WMF3"/>
<dbReference type="InterPro" id="IPR015421">
    <property type="entry name" value="PyrdxlP-dep_Trfase_major"/>
</dbReference>
<keyword evidence="3" id="KW-0808">Transferase</keyword>
<reference evidence="6 7" key="1">
    <citation type="submission" date="2014-04" db="EMBL/GenBank/DDBJ databases">
        <authorList>
            <consortium name="DOE Joint Genome Institute"/>
            <person name="Kuo A."/>
            <person name="Zuccaro A."/>
            <person name="Kohler A."/>
            <person name="Nagy L.G."/>
            <person name="Floudas D."/>
            <person name="Copeland A."/>
            <person name="Barry K.W."/>
            <person name="Cichocki N."/>
            <person name="Veneault-Fourrey C."/>
            <person name="LaButti K."/>
            <person name="Lindquist E.A."/>
            <person name="Lipzen A."/>
            <person name="Lundell T."/>
            <person name="Morin E."/>
            <person name="Murat C."/>
            <person name="Sun H."/>
            <person name="Tunlid A."/>
            <person name="Henrissat B."/>
            <person name="Grigoriev I.V."/>
            <person name="Hibbett D.S."/>
            <person name="Martin F."/>
            <person name="Nordberg H.P."/>
            <person name="Cantor M.N."/>
            <person name="Hua S.X."/>
        </authorList>
    </citation>
    <scope>NUCLEOTIDE SEQUENCE [LARGE SCALE GENOMIC DNA]</scope>
    <source>
        <strain evidence="6 7">MAFF 305830</strain>
    </source>
</reference>
<proteinExistence type="inferred from homology"/>
<feature type="domain" description="Aminotransferase class I/classII large" evidence="5">
    <location>
        <begin position="1"/>
        <end position="213"/>
    </location>
</feature>
<sequence length="229" mass="25897">MDGDIAPLREICDLVEQLLPNDNGYLVVDEAHATGIYGRDGRGLVASLGLEHRVAARLHTFGKALASSGAVFLTSKTVRSYLVNYSRPQVFTTAMTYANVANLHAVFDILESGACVPRSERLRELYDHYLQEFRSRRFPPELIRLPWVETVPYTPIIPLLSPLARPLALYLQERGFLVRSITHPTVPKGQDRVRVCLHANNTKEEITSLLDNIQQWIERDSRRVVPPKL</sequence>
<dbReference type="Gene3D" id="3.40.640.10">
    <property type="entry name" value="Type I PLP-dependent aspartate aminotransferase-like (Major domain)"/>
    <property type="match status" value="1"/>
</dbReference>
<dbReference type="PANTHER" id="PTHR13693">
    <property type="entry name" value="CLASS II AMINOTRANSFERASE/8-AMINO-7-OXONONANOATE SYNTHASE"/>
    <property type="match status" value="1"/>
</dbReference>
<dbReference type="Gene3D" id="3.90.1150.10">
    <property type="entry name" value="Aspartate Aminotransferase, domain 1"/>
    <property type="match status" value="1"/>
</dbReference>
<evidence type="ECO:0000313" key="7">
    <source>
        <dbReference type="Proteomes" id="UP000054097"/>
    </source>
</evidence>
<keyword evidence="4" id="KW-0663">Pyridoxal phosphate</keyword>
<accession>A0A0C2WMF3</accession>
<reference evidence="7" key="2">
    <citation type="submission" date="2015-01" db="EMBL/GenBank/DDBJ databases">
        <title>Evolutionary Origins and Diversification of the Mycorrhizal Mutualists.</title>
        <authorList>
            <consortium name="DOE Joint Genome Institute"/>
            <consortium name="Mycorrhizal Genomics Consortium"/>
            <person name="Kohler A."/>
            <person name="Kuo A."/>
            <person name="Nagy L.G."/>
            <person name="Floudas D."/>
            <person name="Copeland A."/>
            <person name="Barry K.W."/>
            <person name="Cichocki N."/>
            <person name="Veneault-Fourrey C."/>
            <person name="LaButti K."/>
            <person name="Lindquist E.A."/>
            <person name="Lipzen A."/>
            <person name="Lundell T."/>
            <person name="Morin E."/>
            <person name="Murat C."/>
            <person name="Riley R."/>
            <person name="Ohm R."/>
            <person name="Sun H."/>
            <person name="Tunlid A."/>
            <person name="Henrissat B."/>
            <person name="Grigoriev I.V."/>
            <person name="Hibbett D.S."/>
            <person name="Martin F."/>
        </authorList>
    </citation>
    <scope>NUCLEOTIDE SEQUENCE [LARGE SCALE GENOMIC DNA]</scope>
    <source>
        <strain evidence="7">MAFF 305830</strain>
    </source>
</reference>
<protein>
    <recommendedName>
        <fullName evidence="5">Aminotransferase class I/classII large domain-containing protein</fullName>
    </recommendedName>
</protein>
<comment type="similarity">
    <text evidence="2">Belongs to the class-II pyridoxal-phosphate-dependent aminotransferase family. BioF subfamily.</text>
</comment>
<dbReference type="SUPFAM" id="SSF53383">
    <property type="entry name" value="PLP-dependent transferases"/>
    <property type="match status" value="1"/>
</dbReference>
<evidence type="ECO:0000256" key="4">
    <source>
        <dbReference type="ARBA" id="ARBA00022898"/>
    </source>
</evidence>
<comment type="cofactor">
    <cofactor evidence="1">
        <name>pyridoxal 5'-phosphate</name>
        <dbReference type="ChEBI" id="CHEBI:597326"/>
    </cofactor>
</comment>
<dbReference type="InterPro" id="IPR015422">
    <property type="entry name" value="PyrdxlP-dep_Trfase_small"/>
</dbReference>
<dbReference type="HOGENOM" id="CLU_1210433_0_0_1"/>
<dbReference type="InterPro" id="IPR050087">
    <property type="entry name" value="AON_synthase_class-II"/>
</dbReference>
<evidence type="ECO:0000259" key="5">
    <source>
        <dbReference type="Pfam" id="PF00155"/>
    </source>
</evidence>
<dbReference type="GO" id="GO:0009102">
    <property type="term" value="P:biotin biosynthetic process"/>
    <property type="evidence" value="ECO:0007669"/>
    <property type="project" value="TreeGrafter"/>
</dbReference>